<name>A0A3P7P9N2_DIBLA</name>
<keyword evidence="5 8" id="KW-0472">Membrane</keyword>
<dbReference type="Pfam" id="PF00001">
    <property type="entry name" value="7tm_1"/>
    <property type="match status" value="1"/>
</dbReference>
<dbReference type="PROSITE" id="PS50262">
    <property type="entry name" value="G_PROTEIN_RECEP_F1_2"/>
    <property type="match status" value="1"/>
</dbReference>
<evidence type="ECO:0000313" key="11">
    <source>
        <dbReference type="EMBL" id="VDN16792.1"/>
    </source>
</evidence>
<dbReference type="AlphaFoldDB" id="A0A3P7P9N2"/>
<evidence type="ECO:0000256" key="5">
    <source>
        <dbReference type="ARBA" id="ARBA00023136"/>
    </source>
</evidence>
<sequence length="103" mass="12143">MIAVVWLWSLFWSSPPFYGRYIPDGLLTSCSFDYLTNNVKNYTHVSGMYIFEFLFPVGIIIFCYIQIVLFVKIKARRMATFRRASISGNFNRMKSCKFSTDFF</sequence>
<dbReference type="OrthoDB" id="2101615at2759"/>
<evidence type="ECO:0000256" key="7">
    <source>
        <dbReference type="ARBA" id="ARBA00023224"/>
    </source>
</evidence>
<feature type="chain" id="PRO_5018018041" description="G-protein coupled receptors family 1 profile domain-containing protein" evidence="9">
    <location>
        <begin position="20"/>
        <end position="103"/>
    </location>
</feature>
<dbReference type="Gene3D" id="1.20.1070.10">
    <property type="entry name" value="Rhodopsin 7-helix transmembrane proteins"/>
    <property type="match status" value="1"/>
</dbReference>
<evidence type="ECO:0000256" key="4">
    <source>
        <dbReference type="ARBA" id="ARBA00023040"/>
    </source>
</evidence>
<proteinExistence type="predicted"/>
<feature type="transmembrane region" description="Helical" evidence="8">
    <location>
        <begin position="53"/>
        <end position="73"/>
    </location>
</feature>
<dbReference type="InterPro" id="IPR017452">
    <property type="entry name" value="GPCR_Rhodpsn_7TM"/>
</dbReference>
<keyword evidence="3 8" id="KW-1133">Transmembrane helix</keyword>
<keyword evidence="9" id="KW-0732">Signal</keyword>
<accession>A0A3P7P9N2</accession>
<keyword evidence="12" id="KW-1185">Reference proteome</keyword>
<evidence type="ECO:0000259" key="10">
    <source>
        <dbReference type="PROSITE" id="PS50262"/>
    </source>
</evidence>
<feature type="domain" description="G-protein coupled receptors family 1 profile" evidence="10">
    <location>
        <begin position="1"/>
        <end position="103"/>
    </location>
</feature>
<dbReference type="SUPFAM" id="SSF81321">
    <property type="entry name" value="Family A G protein-coupled receptor-like"/>
    <property type="match status" value="1"/>
</dbReference>
<reference evidence="11 12" key="1">
    <citation type="submission" date="2018-11" db="EMBL/GenBank/DDBJ databases">
        <authorList>
            <consortium name="Pathogen Informatics"/>
        </authorList>
    </citation>
    <scope>NUCLEOTIDE SEQUENCE [LARGE SCALE GENOMIC DNA]</scope>
</reference>
<dbReference type="GO" id="GO:0016020">
    <property type="term" value="C:membrane"/>
    <property type="evidence" value="ECO:0007669"/>
    <property type="project" value="UniProtKB-SubCell"/>
</dbReference>
<evidence type="ECO:0000256" key="8">
    <source>
        <dbReference type="SAM" id="Phobius"/>
    </source>
</evidence>
<dbReference type="Proteomes" id="UP000281553">
    <property type="component" value="Unassembled WGS sequence"/>
</dbReference>
<evidence type="ECO:0000256" key="6">
    <source>
        <dbReference type="ARBA" id="ARBA00023170"/>
    </source>
</evidence>
<feature type="signal peptide" evidence="9">
    <location>
        <begin position="1"/>
        <end position="19"/>
    </location>
</feature>
<keyword evidence="2 8" id="KW-0812">Transmembrane</keyword>
<protein>
    <recommendedName>
        <fullName evidence="10">G-protein coupled receptors family 1 profile domain-containing protein</fullName>
    </recommendedName>
</protein>
<evidence type="ECO:0000256" key="3">
    <source>
        <dbReference type="ARBA" id="ARBA00022989"/>
    </source>
</evidence>
<dbReference type="PANTHER" id="PTHR24240">
    <property type="entry name" value="OPSIN"/>
    <property type="match status" value="1"/>
</dbReference>
<evidence type="ECO:0000256" key="1">
    <source>
        <dbReference type="ARBA" id="ARBA00004141"/>
    </source>
</evidence>
<keyword evidence="4" id="KW-0297">G-protein coupled receptor</keyword>
<dbReference type="GO" id="GO:0004930">
    <property type="term" value="F:G protein-coupled receptor activity"/>
    <property type="evidence" value="ECO:0007669"/>
    <property type="project" value="UniProtKB-KW"/>
</dbReference>
<evidence type="ECO:0000256" key="2">
    <source>
        <dbReference type="ARBA" id="ARBA00022692"/>
    </source>
</evidence>
<organism evidence="11 12">
    <name type="scientific">Dibothriocephalus latus</name>
    <name type="common">Fish tapeworm</name>
    <name type="synonym">Diphyllobothrium latum</name>
    <dbReference type="NCBI Taxonomy" id="60516"/>
    <lineage>
        <taxon>Eukaryota</taxon>
        <taxon>Metazoa</taxon>
        <taxon>Spiralia</taxon>
        <taxon>Lophotrochozoa</taxon>
        <taxon>Platyhelminthes</taxon>
        <taxon>Cestoda</taxon>
        <taxon>Eucestoda</taxon>
        <taxon>Diphyllobothriidea</taxon>
        <taxon>Diphyllobothriidae</taxon>
        <taxon>Dibothriocephalus</taxon>
    </lineage>
</organism>
<dbReference type="InterPro" id="IPR000276">
    <property type="entry name" value="GPCR_Rhodpsn"/>
</dbReference>
<gene>
    <name evidence="11" type="ORF">DILT_LOCUS12623</name>
</gene>
<comment type="subcellular location">
    <subcellularLocation>
        <location evidence="1">Membrane</location>
        <topology evidence="1">Multi-pass membrane protein</topology>
    </subcellularLocation>
</comment>
<keyword evidence="6" id="KW-0675">Receptor</keyword>
<dbReference type="InterPro" id="IPR050125">
    <property type="entry name" value="GPCR_opsins"/>
</dbReference>
<evidence type="ECO:0000313" key="12">
    <source>
        <dbReference type="Proteomes" id="UP000281553"/>
    </source>
</evidence>
<dbReference type="EMBL" id="UYRU01067090">
    <property type="protein sequence ID" value="VDN16792.1"/>
    <property type="molecule type" value="Genomic_DNA"/>
</dbReference>
<keyword evidence="7" id="KW-0807">Transducer</keyword>
<evidence type="ECO:0000256" key="9">
    <source>
        <dbReference type="SAM" id="SignalP"/>
    </source>
</evidence>